<proteinExistence type="predicted"/>
<dbReference type="InterPro" id="IPR036412">
    <property type="entry name" value="HAD-like_sf"/>
</dbReference>
<dbReference type="InterPro" id="IPR006439">
    <property type="entry name" value="HAD-SF_hydro_IA"/>
</dbReference>
<dbReference type="SFLD" id="SFLDS00003">
    <property type="entry name" value="Haloacid_Dehalogenase"/>
    <property type="match status" value="1"/>
</dbReference>
<organism evidence="1 2">
    <name type="scientific">Pelagerythrobacter aerophilus</name>
    <dbReference type="NCBI Taxonomy" id="2306995"/>
    <lineage>
        <taxon>Bacteria</taxon>
        <taxon>Pseudomonadati</taxon>
        <taxon>Pseudomonadota</taxon>
        <taxon>Alphaproteobacteria</taxon>
        <taxon>Sphingomonadales</taxon>
        <taxon>Erythrobacteraceae</taxon>
        <taxon>Pelagerythrobacter</taxon>
    </lineage>
</organism>
<dbReference type="Proteomes" id="UP000285092">
    <property type="component" value="Unassembled WGS sequence"/>
</dbReference>
<dbReference type="EMBL" id="QXFK01000019">
    <property type="protein sequence ID" value="RIV75773.1"/>
    <property type="molecule type" value="Genomic_DNA"/>
</dbReference>
<dbReference type="InterPro" id="IPR023214">
    <property type="entry name" value="HAD_sf"/>
</dbReference>
<protein>
    <submittedName>
        <fullName evidence="1">HAD family phosphatase</fullName>
    </submittedName>
</protein>
<dbReference type="NCBIfam" id="TIGR01509">
    <property type="entry name" value="HAD-SF-IA-v3"/>
    <property type="match status" value="1"/>
</dbReference>
<dbReference type="SFLD" id="SFLDG01129">
    <property type="entry name" value="C1.5:_HAD__Beta-PGM__Phosphata"/>
    <property type="match status" value="1"/>
</dbReference>
<comment type="caution">
    <text evidence="1">The sequence shown here is derived from an EMBL/GenBank/DDBJ whole genome shotgun (WGS) entry which is preliminary data.</text>
</comment>
<evidence type="ECO:0000313" key="2">
    <source>
        <dbReference type="Proteomes" id="UP000285092"/>
    </source>
</evidence>
<dbReference type="PRINTS" id="PR00413">
    <property type="entry name" value="HADHALOGNASE"/>
</dbReference>
<gene>
    <name evidence="1" type="ORF">D2V04_15990</name>
</gene>
<reference evidence="1 2" key="1">
    <citation type="submission" date="2018-08" db="EMBL/GenBank/DDBJ databases">
        <title>Altererythrobacter sp.Ery1 and Ery12, the genome sequencing of novel strains in genus Alterythrobacter.</title>
        <authorList>
            <person name="Cheng H."/>
            <person name="Wu Y.-H."/>
            <person name="Fang C."/>
            <person name="Xu X.-W."/>
        </authorList>
    </citation>
    <scope>NUCLEOTIDE SEQUENCE [LARGE SCALE GENOMIC DNA]</scope>
    <source>
        <strain evidence="1 2">Ery1</strain>
    </source>
</reference>
<dbReference type="SUPFAM" id="SSF56784">
    <property type="entry name" value="HAD-like"/>
    <property type="match status" value="1"/>
</dbReference>
<dbReference type="AlphaFoldDB" id="A0A418NDZ9"/>
<sequence length="207" mass="23166">MSDRQTNQIDAVVFDVGRVLIQWDLRALFGKLIEDAEELDWFLANVVTEEWHFQHDGGRPLAEMVPERKAEFPKHAALLDAYATRFLETIPGRVPGTDALVERLAERGVPLFAITNFGADFWAQFRPTEALLDRFADIVVSGDERIAKPDAAIFALAAERFGHAPERMLFIDDNRANVDAAAALGWQVHHFTDAGTLERDLAARGLI</sequence>
<dbReference type="OrthoDB" id="9807742at2"/>
<name>A0A418NDZ9_9SPHN</name>
<keyword evidence="2" id="KW-1185">Reference proteome</keyword>
<accession>A0A418NDZ9</accession>
<dbReference type="CDD" id="cd02603">
    <property type="entry name" value="HAD_sEH-N_like"/>
    <property type="match status" value="1"/>
</dbReference>
<dbReference type="RefSeq" id="WP_119514698.1">
    <property type="nucleotide sequence ID" value="NZ_QXFK01000019.1"/>
</dbReference>
<dbReference type="PANTHER" id="PTHR43611">
    <property type="entry name" value="ALPHA-D-GLUCOSE 1-PHOSPHATE PHOSPHATASE"/>
    <property type="match status" value="1"/>
</dbReference>
<evidence type="ECO:0000313" key="1">
    <source>
        <dbReference type="EMBL" id="RIV75773.1"/>
    </source>
</evidence>
<dbReference type="PANTHER" id="PTHR43611:SF3">
    <property type="entry name" value="FLAVIN MONONUCLEOTIDE HYDROLASE 1, CHLOROPLATIC"/>
    <property type="match status" value="1"/>
</dbReference>
<dbReference type="Gene3D" id="3.40.50.1000">
    <property type="entry name" value="HAD superfamily/HAD-like"/>
    <property type="match status" value="1"/>
</dbReference>
<dbReference type="Pfam" id="PF00702">
    <property type="entry name" value="Hydrolase"/>
    <property type="match status" value="1"/>
</dbReference>